<comment type="similarity">
    <text evidence="9">Belongs to the TonB-dependent receptor family.</text>
</comment>
<comment type="subcellular location">
    <subcellularLocation>
        <location evidence="1 9">Cell outer membrane</location>
        <topology evidence="1 9">Multi-pass membrane protein</topology>
    </subcellularLocation>
</comment>
<evidence type="ECO:0000259" key="13">
    <source>
        <dbReference type="Pfam" id="PF14322"/>
    </source>
</evidence>
<dbReference type="EMBL" id="FOQO01000004">
    <property type="protein sequence ID" value="SFI50796.1"/>
    <property type="molecule type" value="Genomic_DNA"/>
</dbReference>
<gene>
    <name evidence="14" type="ORF">SAMN05444682_104198</name>
</gene>
<dbReference type="InterPro" id="IPR012944">
    <property type="entry name" value="SusD_RagB_dom"/>
</dbReference>
<evidence type="ECO:0000256" key="8">
    <source>
        <dbReference type="ARBA" id="ARBA00023237"/>
    </source>
</evidence>
<dbReference type="InterPro" id="IPR039426">
    <property type="entry name" value="TonB-dep_rcpt-like"/>
</dbReference>
<evidence type="ECO:0000256" key="10">
    <source>
        <dbReference type="SAM" id="SignalP"/>
    </source>
</evidence>
<dbReference type="Pfam" id="PF07980">
    <property type="entry name" value="SusD_RagB"/>
    <property type="match status" value="1"/>
</dbReference>
<dbReference type="InterPro" id="IPR011990">
    <property type="entry name" value="TPR-like_helical_dom_sf"/>
</dbReference>
<dbReference type="Gene3D" id="2.40.170.20">
    <property type="entry name" value="TonB-dependent receptor, beta-barrel domain"/>
    <property type="match status" value="1"/>
</dbReference>
<dbReference type="SUPFAM" id="SSF48452">
    <property type="entry name" value="TPR-like"/>
    <property type="match status" value="1"/>
</dbReference>
<protein>
    <submittedName>
        <fullName evidence="14">TonB-linked outer membrane protein, SusC/RagA family</fullName>
    </submittedName>
</protein>
<dbReference type="NCBIfam" id="TIGR04057">
    <property type="entry name" value="SusC_RagA_signa"/>
    <property type="match status" value="1"/>
</dbReference>
<organism evidence="14 15">
    <name type="scientific">Parapedobacter indicus</name>
    <dbReference type="NCBI Taxonomy" id="1477437"/>
    <lineage>
        <taxon>Bacteria</taxon>
        <taxon>Pseudomonadati</taxon>
        <taxon>Bacteroidota</taxon>
        <taxon>Sphingobacteriia</taxon>
        <taxon>Sphingobacteriales</taxon>
        <taxon>Sphingobacteriaceae</taxon>
        <taxon>Parapedobacter</taxon>
    </lineage>
</organism>
<evidence type="ECO:0000256" key="9">
    <source>
        <dbReference type="PROSITE-ProRule" id="PRU01360"/>
    </source>
</evidence>
<keyword evidence="6 10" id="KW-0732">Signal</keyword>
<sequence>MKKKTLLFLLLVTASYSLRAQSSVTGRVLSELDSTAVGGVSIVNSIDGNVLTKTDNDGVFKINNSKGIESLILSHIAYQMDTVRLTQTTGRIVVYLQPDSHVISEIVVSTGYESLNTRKTTGSYTLVNNELLNRSVTPDILSRLEGVTNSLSFTRKDLVGERERTPELRVRGKSTIHGDGSPLIVLDNFPYEGQLNSINPNDIQDITILKDAAAAAIWGARAGNGVIVINTKKGGINRRPVVSFNSNVTIGERPNLLYSPLFMDAADFLEVEKELYRRGFFDNPDDRTVLSPVVEMLIKDGETPSTATKAAMDKLAEIDFRNEASRLFYQQKVNQQYAVNFQGGADRFGYYISGGYDANRVNIKRNSDNRVTLLTQFNVKLTNKLEVNLGLNLVASQVAANGLGLTSMVSSGKAALLPYTTFLDEAGVPAVINHNYRQLYVDNAEAMGLLNWQYRPLEEQALGNSVSKATESRANAAISYQIVPSIRLDAKYQYHRILNDHATNFHESSFYARDLVNRFTQQDGTQIIPKGAVLEGSNSETTDHAFRTQANIDKTLNGMHEITGLMGFEMRQTKTIGSPGYLLYGVDNDILVGKNRLDYSIAHSTRPQGRALIPAPQTAQRYLIDRYLSYYANISYLYGGKYGFSASARQDGSNLFGVKYNQKFVPLWSAGFAWIVSEESFVDWGIDTFLKLRATYGYSGNVDKSATAFPTATYSADPRSGLLSAIIRSPGNPSLRWEKVQTLNFGTDFSVLSGRLAGSVDYYVKRGLDLIGDDVSDPTTGLGFPALQGGTLSNRINYANTKTKGLDVEVTSENLRGKFRWSTALLANYVNNLITTYRGTDDPNILAYTVTTGPISPMEGRPIDPLYSLPWYGLNPDDGSPLVRVDGTLSNQYGQFINQLTHADLILSGSSIPKWFGSIRNTFGWGDLSLSFNISWKSGYYFRPSSIDYNSLFSQWLGHRDFADRWLKPGDEKFTNVPSMPSLETYDASGRMDLVYTRSNILVEKGDHLRLRDINVNYTFHKSTFRRLPFQSMILTLYMQNLGILWRANSKGIDPDVPNASYPNPTAYAVGLNVNLNQLKMTTKHIFIFFAVAACMCISCEDFLEIKPDKSIVVPDRLEDFQALLDNNAIMNAGTGHQLGEISGDNYFISRVAWENLTNAFQRNAYVWEKEIFEGELSTDWNNPSLVILYSNLALEGAAKITRDDRNFNEWNNLKGSALFFRAYAFYQLAQLFCDTYKSSSASQDLGIPLRLESDITLPSVRATIERTYRQIVADVTEASTLLPVVPVFKTRPSKPASHAFLARVFLQMGDYENALLHANLSLDDFNSLMDYNSIDATDNFPFVPYNDEVIFHSHMSSPAILNQSRLQVADELLKAYEADDLRKTCFFRENNGSIVYRGSYYGSNAFFTGLSSNEVFMIAAECNARIGDVPQALECLNALLASRYRAGTLVAIEETDPQLLLDIILAERRKELPFRGLRWSDLKRLNLDSRYAKTLERIWENEAVVLEPNSPRYIFPIPDAVIDISGIEQNKR</sequence>
<comment type="similarity">
    <text evidence="2">Belongs to the SusD family.</text>
</comment>
<dbReference type="InterPro" id="IPR008969">
    <property type="entry name" value="CarboxyPept-like_regulatory"/>
</dbReference>
<feature type="chain" id="PRO_5011453093" evidence="10">
    <location>
        <begin position="21"/>
        <end position="1533"/>
    </location>
</feature>
<dbReference type="SUPFAM" id="SSF56935">
    <property type="entry name" value="Porins"/>
    <property type="match status" value="1"/>
</dbReference>
<dbReference type="STRING" id="1477437.SAMN05444682_104198"/>
<feature type="domain" description="TonB-dependent receptor plug" evidence="11">
    <location>
        <begin position="118"/>
        <end position="226"/>
    </location>
</feature>
<keyword evidence="5 9" id="KW-0812">Transmembrane</keyword>
<dbReference type="NCBIfam" id="TIGR04056">
    <property type="entry name" value="OMP_RagA_SusC"/>
    <property type="match status" value="1"/>
</dbReference>
<evidence type="ECO:0000256" key="3">
    <source>
        <dbReference type="ARBA" id="ARBA00022448"/>
    </source>
</evidence>
<dbReference type="Proteomes" id="UP000198670">
    <property type="component" value="Unassembled WGS sequence"/>
</dbReference>
<evidence type="ECO:0000313" key="14">
    <source>
        <dbReference type="EMBL" id="SFI50796.1"/>
    </source>
</evidence>
<keyword evidence="4 9" id="KW-1134">Transmembrane beta strand</keyword>
<evidence type="ECO:0000259" key="12">
    <source>
        <dbReference type="Pfam" id="PF07980"/>
    </source>
</evidence>
<keyword evidence="7 9" id="KW-0472">Membrane</keyword>
<dbReference type="InterPro" id="IPR033985">
    <property type="entry name" value="SusD-like_N"/>
</dbReference>
<evidence type="ECO:0000256" key="2">
    <source>
        <dbReference type="ARBA" id="ARBA00006275"/>
    </source>
</evidence>
<proteinExistence type="inferred from homology"/>
<dbReference type="Pfam" id="PF14322">
    <property type="entry name" value="SusD-like_3"/>
    <property type="match status" value="1"/>
</dbReference>
<evidence type="ECO:0000256" key="7">
    <source>
        <dbReference type="ARBA" id="ARBA00023136"/>
    </source>
</evidence>
<dbReference type="SUPFAM" id="SSF49464">
    <property type="entry name" value="Carboxypeptidase regulatory domain-like"/>
    <property type="match status" value="1"/>
</dbReference>
<dbReference type="InterPro" id="IPR023997">
    <property type="entry name" value="TonB-dep_OMP_SusC/RagA_CS"/>
</dbReference>
<feature type="domain" description="SusD-like N-terminal" evidence="13">
    <location>
        <begin position="1102"/>
        <end position="1307"/>
    </location>
</feature>
<evidence type="ECO:0000259" key="11">
    <source>
        <dbReference type="Pfam" id="PF07715"/>
    </source>
</evidence>
<dbReference type="OrthoDB" id="9768177at2"/>
<dbReference type="InterPro" id="IPR012910">
    <property type="entry name" value="Plug_dom"/>
</dbReference>
<keyword evidence="15" id="KW-1185">Reference proteome</keyword>
<dbReference type="Gene3D" id="1.25.40.390">
    <property type="match status" value="1"/>
</dbReference>
<evidence type="ECO:0000256" key="1">
    <source>
        <dbReference type="ARBA" id="ARBA00004571"/>
    </source>
</evidence>
<dbReference type="PROSITE" id="PS52016">
    <property type="entry name" value="TONB_DEPENDENT_REC_3"/>
    <property type="match status" value="1"/>
</dbReference>
<dbReference type="GO" id="GO:0009279">
    <property type="term" value="C:cell outer membrane"/>
    <property type="evidence" value="ECO:0007669"/>
    <property type="project" value="UniProtKB-SubCell"/>
</dbReference>
<feature type="domain" description="RagB/SusD" evidence="12">
    <location>
        <begin position="1415"/>
        <end position="1525"/>
    </location>
</feature>
<dbReference type="Gene3D" id="2.170.130.10">
    <property type="entry name" value="TonB-dependent receptor, plug domain"/>
    <property type="match status" value="1"/>
</dbReference>
<evidence type="ECO:0000313" key="15">
    <source>
        <dbReference type="Proteomes" id="UP000198670"/>
    </source>
</evidence>
<keyword evidence="3 9" id="KW-0813">Transport</keyword>
<evidence type="ECO:0000256" key="5">
    <source>
        <dbReference type="ARBA" id="ARBA00022692"/>
    </source>
</evidence>
<evidence type="ECO:0000256" key="6">
    <source>
        <dbReference type="ARBA" id="ARBA00022729"/>
    </source>
</evidence>
<dbReference type="InterPro" id="IPR037066">
    <property type="entry name" value="Plug_dom_sf"/>
</dbReference>
<name>A0A1I3IS24_9SPHI</name>
<evidence type="ECO:0000256" key="4">
    <source>
        <dbReference type="ARBA" id="ARBA00022452"/>
    </source>
</evidence>
<accession>A0A1I3IS24</accession>
<dbReference type="RefSeq" id="WP_090626459.1">
    <property type="nucleotide sequence ID" value="NZ_FOQO01000004.1"/>
</dbReference>
<feature type="signal peptide" evidence="10">
    <location>
        <begin position="1"/>
        <end position="20"/>
    </location>
</feature>
<keyword evidence="8 9" id="KW-0998">Cell outer membrane</keyword>
<dbReference type="InterPro" id="IPR023996">
    <property type="entry name" value="TonB-dep_OMP_SusC/RagA"/>
</dbReference>
<dbReference type="InterPro" id="IPR036942">
    <property type="entry name" value="Beta-barrel_TonB_sf"/>
</dbReference>
<dbReference type="Pfam" id="PF07715">
    <property type="entry name" value="Plug"/>
    <property type="match status" value="1"/>
</dbReference>
<reference evidence="14 15" key="1">
    <citation type="submission" date="2016-10" db="EMBL/GenBank/DDBJ databases">
        <authorList>
            <person name="de Groot N.N."/>
        </authorList>
    </citation>
    <scope>NUCLEOTIDE SEQUENCE [LARGE SCALE GENOMIC DNA]</scope>
    <source>
        <strain evidence="14 15">RK1</strain>
    </source>
</reference>